<dbReference type="EMBL" id="MHDA01000001">
    <property type="protein sequence ID" value="OGY32908.1"/>
    <property type="molecule type" value="Genomic_DNA"/>
</dbReference>
<name>A0A1G1WYR8_9BACT</name>
<dbReference type="PANTHER" id="PTHR11749">
    <property type="entry name" value="RIBULOSE-5-PHOSPHATE-3-EPIMERASE"/>
    <property type="match status" value="1"/>
</dbReference>
<evidence type="ECO:0000313" key="3">
    <source>
        <dbReference type="EMBL" id="OGY32908.1"/>
    </source>
</evidence>
<dbReference type="Gene3D" id="3.20.20.70">
    <property type="entry name" value="Aldolase class I"/>
    <property type="match status" value="1"/>
</dbReference>
<evidence type="ECO:0000256" key="2">
    <source>
        <dbReference type="ARBA" id="ARBA00023235"/>
    </source>
</evidence>
<dbReference type="InterPro" id="IPR011060">
    <property type="entry name" value="RibuloseP-bd_barrel"/>
</dbReference>
<dbReference type="GO" id="GO:0005975">
    <property type="term" value="P:carbohydrate metabolic process"/>
    <property type="evidence" value="ECO:0007669"/>
    <property type="project" value="InterPro"/>
</dbReference>
<dbReference type="InterPro" id="IPR013785">
    <property type="entry name" value="Aldolase_TIM"/>
</dbReference>
<comment type="caution">
    <text evidence="3">The sequence shown here is derived from an EMBL/GenBank/DDBJ whole genome shotgun (WGS) entry which is preliminary data.</text>
</comment>
<dbReference type="InterPro" id="IPR000056">
    <property type="entry name" value="Ribul_P_3_epim-like"/>
</dbReference>
<evidence type="ECO:0000313" key="4">
    <source>
        <dbReference type="Proteomes" id="UP000179279"/>
    </source>
</evidence>
<feature type="non-terminal residue" evidence="3">
    <location>
        <position position="173"/>
    </location>
</feature>
<protein>
    <recommendedName>
        <fullName evidence="5">Ribulose-phosphate 3-epimerase</fullName>
    </recommendedName>
</protein>
<evidence type="ECO:0000256" key="1">
    <source>
        <dbReference type="ARBA" id="ARBA00022723"/>
    </source>
</evidence>
<dbReference type="AlphaFoldDB" id="A0A1G1WYR8"/>
<dbReference type="Proteomes" id="UP000179279">
    <property type="component" value="Unassembled WGS sequence"/>
</dbReference>
<proteinExistence type="predicted"/>
<keyword evidence="2" id="KW-0413">Isomerase</keyword>
<keyword evidence="1" id="KW-0479">Metal-binding</keyword>
<gene>
    <name evidence="3" type="ORF">A3A57_00435</name>
</gene>
<sequence length="173" mass="19706">MKIEIIPAILSTTSGDYHQKFKAVEPFTDWIQVDIVDNKFARNLTVGPKEVASMRTAKKLEIHLMVDFIEDWIDPFIEIRGRTNIARIIVPYESCRDPIEVVNHIRQHGLEIGFSLNPDTPADKIRHLVDKIDVVLLLSVHPGFSGQHFVYGTLEKIRQIKAMHPSISVEIDG</sequence>
<dbReference type="SUPFAM" id="SSF51366">
    <property type="entry name" value="Ribulose-phoshate binding barrel"/>
    <property type="match status" value="1"/>
</dbReference>
<dbReference type="GO" id="GO:0046872">
    <property type="term" value="F:metal ion binding"/>
    <property type="evidence" value="ECO:0007669"/>
    <property type="project" value="UniProtKB-KW"/>
</dbReference>
<dbReference type="Pfam" id="PF00834">
    <property type="entry name" value="Ribul_P_3_epim"/>
    <property type="match status" value="1"/>
</dbReference>
<evidence type="ECO:0008006" key="5">
    <source>
        <dbReference type="Google" id="ProtNLM"/>
    </source>
</evidence>
<accession>A0A1G1WYR8</accession>
<dbReference type="GO" id="GO:0016857">
    <property type="term" value="F:racemase and epimerase activity, acting on carbohydrates and derivatives"/>
    <property type="evidence" value="ECO:0007669"/>
    <property type="project" value="InterPro"/>
</dbReference>
<organism evidence="3 4">
    <name type="scientific">Candidatus Woykebacteria bacterium RIFCSPLOWO2_01_FULL_41_12</name>
    <dbReference type="NCBI Taxonomy" id="1802604"/>
    <lineage>
        <taxon>Bacteria</taxon>
        <taxon>Candidatus Woykeibacteriota</taxon>
    </lineage>
</organism>
<reference evidence="3 4" key="1">
    <citation type="journal article" date="2016" name="Nat. Commun.">
        <title>Thousands of microbial genomes shed light on interconnected biogeochemical processes in an aquifer system.</title>
        <authorList>
            <person name="Anantharaman K."/>
            <person name="Brown C.T."/>
            <person name="Hug L.A."/>
            <person name="Sharon I."/>
            <person name="Castelle C.J."/>
            <person name="Probst A.J."/>
            <person name="Thomas B.C."/>
            <person name="Singh A."/>
            <person name="Wilkins M.J."/>
            <person name="Karaoz U."/>
            <person name="Brodie E.L."/>
            <person name="Williams K.H."/>
            <person name="Hubbard S.S."/>
            <person name="Banfield J.F."/>
        </authorList>
    </citation>
    <scope>NUCLEOTIDE SEQUENCE [LARGE SCALE GENOMIC DNA]</scope>
</reference>